<dbReference type="Proteomes" id="UP000234857">
    <property type="component" value="Unassembled WGS sequence"/>
</dbReference>
<gene>
    <name evidence="1" type="ORF">C0601_05005</name>
</gene>
<reference evidence="1 2" key="1">
    <citation type="submission" date="2017-11" db="EMBL/GenBank/DDBJ databases">
        <title>Genome-resolved metagenomics identifies genetic mobility, metabolic interactions, and unexpected diversity in perchlorate-reducing communities.</title>
        <authorList>
            <person name="Barnum T.P."/>
            <person name="Figueroa I.A."/>
            <person name="Carlstrom C.I."/>
            <person name="Lucas L.N."/>
            <person name="Engelbrektson A.L."/>
            <person name="Coates J.D."/>
        </authorList>
    </citation>
    <scope>NUCLEOTIDE SEQUENCE [LARGE SCALE GENOMIC DNA]</scope>
    <source>
        <strain evidence="1">BM706</strain>
    </source>
</reference>
<dbReference type="AlphaFoldDB" id="A0A2N5ZI61"/>
<name>A0A2N5ZI61_MUIH1</name>
<evidence type="ECO:0000313" key="1">
    <source>
        <dbReference type="EMBL" id="PLX18380.1"/>
    </source>
</evidence>
<evidence type="ECO:0000313" key="2">
    <source>
        <dbReference type="Proteomes" id="UP000234857"/>
    </source>
</evidence>
<proteinExistence type="predicted"/>
<dbReference type="EMBL" id="PKTG01000064">
    <property type="protein sequence ID" value="PLX18380.1"/>
    <property type="molecule type" value="Genomic_DNA"/>
</dbReference>
<organism evidence="1 2">
    <name type="scientific">Muiribacterium halophilum</name>
    <dbReference type="NCBI Taxonomy" id="2053465"/>
    <lineage>
        <taxon>Bacteria</taxon>
        <taxon>Candidatus Muiribacteriota</taxon>
        <taxon>Candidatus Muiribacteriia</taxon>
        <taxon>Candidatus Muiribacteriales</taxon>
        <taxon>Candidatus Muiribacteriaceae</taxon>
        <taxon>Candidatus Muiribacterium</taxon>
    </lineage>
</organism>
<comment type="caution">
    <text evidence="1">The sequence shown here is derived from an EMBL/GenBank/DDBJ whole genome shotgun (WGS) entry which is preliminary data.</text>
</comment>
<protein>
    <submittedName>
        <fullName evidence="1">Uncharacterized protein</fullName>
    </submittedName>
</protein>
<dbReference type="Gene3D" id="1.10.287.700">
    <property type="entry name" value="Helix hairpin bin"/>
    <property type="match status" value="1"/>
</dbReference>
<accession>A0A2N5ZI61</accession>
<sequence length="934" mass="104314">MKVFYRCMLIFILILSFQTTVFSIDLDYGDSAYYRVSDKLFSETDVKTLIENDKQGKIDVLEHYLQIATIRNVAYFNMINNVRDDHGKEKLNKQIDMLDEYRDKLAEILVDKENSYKNMFDLARRLNRMQIDPNTYDAFLYYPLIESFSSAYKLINFFYKESSLDKMLMLQREIKKNIDKGLYQRLFKQKDYKPEDLIAVSAIGTKSVKLIYFDPDTMQLVKRNAFPGTIIGKFKVRAIYDDSLVLFNLETKKSIVRKFKTDFGKDADAEVAFNDIKKNYKVVPWFGEDYVVNAKRGGTVTLYVKVIDEQGMTLKSVSLNVDGLRYDSDSNGMIKITMDPSMFSSTENTFTVAMNDNVKADFTVKIAPRDMMVNYSASAGLKVGVGLEPVLAGASVGVKPACDGSVTFISPYINRRSKDAVLVTVFPTLTWSFSASLGPKLKPLDVHVLSHNLGVGAGATVGFNASQTLGFTQKYRFLKPYTSDRKAETVLMMDKLLTVSGAFKPILSAGLKKISGVDVKDYQIYSSLSLTGSVGVSGNIGGTLGLVKTDENGKISETTAGISGSLVSGSANINTGIEGGLINGYTVFGPTDYKYNVVLKAGASGSFSALDVSSKIFGHDIIPEWFLVNANGNIGSNLIFRFDKDFRLTSSIVVFTAGYKFKNNIYNRTIQYLKERLKEDDANPSDYSELYDISGMTKIYIFVIDREKTEKYFGEWASFSRTLLTQRDQQSEQTVVANIKGLFGVLQQSFKKIVETPVLLIEKTDILLKYYTPSIGINVSAGIKINLGVETTFTKSKSYVDRIAYFSGFKVYNVEELGYTKDIARTDREITYLMNSVKNYVVDEIKDGAGYVFKKAKDGTIYVAQKLQDGAVYVITVAADGTVHAAKKVGQAAKNTWNFVVDNVGSAAEYVYEQSSNFASSVGNALSTAWNYWF</sequence>